<protein>
    <submittedName>
        <fullName evidence="6">Predicted protein</fullName>
    </submittedName>
</protein>
<feature type="non-terminal residue" evidence="6">
    <location>
        <position position="1"/>
    </location>
</feature>
<dbReference type="InterPro" id="IPR001898">
    <property type="entry name" value="SLC13A/DASS"/>
</dbReference>
<dbReference type="PANTHER" id="PTHR10283">
    <property type="entry name" value="SOLUTE CARRIER FAMILY 13 MEMBER"/>
    <property type="match status" value="1"/>
</dbReference>
<dbReference type="Proteomes" id="UP000006671">
    <property type="component" value="Unassembled WGS sequence"/>
</dbReference>
<dbReference type="GO" id="GO:0015556">
    <property type="term" value="F:C4-dicarboxylate transmembrane transporter activity"/>
    <property type="evidence" value="ECO:0007669"/>
    <property type="project" value="UniProtKB-ARBA"/>
</dbReference>
<evidence type="ECO:0000256" key="1">
    <source>
        <dbReference type="ARBA" id="ARBA00004141"/>
    </source>
</evidence>
<keyword evidence="3 5" id="KW-1133">Transmembrane helix</keyword>
<feature type="transmembrane region" description="Helical" evidence="5">
    <location>
        <begin position="129"/>
        <end position="162"/>
    </location>
</feature>
<dbReference type="AlphaFoldDB" id="D2VJ22"/>
<organism evidence="7">
    <name type="scientific">Naegleria gruberi</name>
    <name type="common">Amoeba</name>
    <dbReference type="NCBI Taxonomy" id="5762"/>
    <lineage>
        <taxon>Eukaryota</taxon>
        <taxon>Discoba</taxon>
        <taxon>Heterolobosea</taxon>
        <taxon>Tetramitia</taxon>
        <taxon>Eutetramitia</taxon>
        <taxon>Vahlkampfiidae</taxon>
        <taxon>Naegleria</taxon>
    </lineage>
</organism>
<dbReference type="VEuPathDB" id="AmoebaDB:NAEGRDRAFT_34482"/>
<dbReference type="eggNOG" id="KOG1281">
    <property type="taxonomic scope" value="Eukaryota"/>
</dbReference>
<dbReference type="PANTHER" id="PTHR10283:SF82">
    <property type="entry name" value="SOLUTE CARRIER FAMILY 13 MEMBER 2"/>
    <property type="match status" value="1"/>
</dbReference>
<keyword evidence="4 5" id="KW-0472">Membrane</keyword>
<feature type="transmembrane region" description="Helical" evidence="5">
    <location>
        <begin position="426"/>
        <end position="448"/>
    </location>
</feature>
<comment type="subcellular location">
    <subcellularLocation>
        <location evidence="1">Membrane</location>
        <topology evidence="1">Multi-pass membrane protein</topology>
    </subcellularLocation>
</comment>
<dbReference type="GO" id="GO:0005886">
    <property type="term" value="C:plasma membrane"/>
    <property type="evidence" value="ECO:0007669"/>
    <property type="project" value="TreeGrafter"/>
</dbReference>
<dbReference type="KEGG" id="ngr:NAEGRDRAFT_34482"/>
<feature type="transmembrane region" description="Helical" evidence="5">
    <location>
        <begin position="235"/>
        <end position="253"/>
    </location>
</feature>
<dbReference type="OMA" id="LMGIWWM"/>
<feature type="transmembrane region" description="Helical" evidence="5">
    <location>
        <begin position="65"/>
        <end position="84"/>
    </location>
</feature>
<dbReference type="EMBL" id="GG738875">
    <property type="protein sequence ID" value="EFC43199.1"/>
    <property type="molecule type" value="Genomic_DNA"/>
</dbReference>
<feature type="transmembrane region" description="Helical" evidence="5">
    <location>
        <begin position="460"/>
        <end position="480"/>
    </location>
</feature>
<gene>
    <name evidence="6" type="ORF">NAEGRDRAFT_34482</name>
</gene>
<accession>D2VJ22</accession>
<name>D2VJ22_NAEGR</name>
<dbReference type="OrthoDB" id="6493944at2759"/>
<sequence>YWLFEPIPISITSLLPVVLFPLLGVTSGKIIAEAYFSDLSFLFIGSFMVTISLEKWNLHRRFSLAILSFIGMRSHLILLGFMLISGFLSMWLSNTCTTAMLLPMARYARNEENPNLEEREKESKKIKRLAKSLFLCIAYASSIMGCSTLIGTPTNLILVHVLNDKFPLLQTSEESPVTFLTWFLYAFPVSIIFLILAYVYFSIVFVRPIKIYQKSDLENSNMFREEYKKLGRIKFEEVVLCIVFVILCLLWIFRDLQFGTHHVGWNNLIYLISGRDEKEKSALMKYPSDGTVAVLIGILLFFIPSFNKPSMNSEVDDKKKKENQLTTGRILDWKLMKNEMPWDIILLLGCGFALAAAYNQCKFSDFIVDLVVVKFDLASKIHPYLMVFLICFVVNILTEFSSNVGTASILMPLLATMSVRIGENPLLYMAPATIASSLAFMTPIGTLANSLAFGYGHFTFIDMVISGAVLSIIGVCACTLGMMGLGSPAMGVELGVLPSWANTTRIA</sequence>
<feature type="transmembrane region" description="Helical" evidence="5">
    <location>
        <begin position="34"/>
        <end position="53"/>
    </location>
</feature>
<keyword evidence="7" id="KW-1185">Reference proteome</keyword>
<feature type="transmembrane region" description="Helical" evidence="5">
    <location>
        <begin position="7"/>
        <end position="28"/>
    </location>
</feature>
<dbReference type="STRING" id="5762.D2VJ22"/>
<dbReference type="Pfam" id="PF00939">
    <property type="entry name" value="Na_sulph_symp"/>
    <property type="match status" value="1"/>
</dbReference>
<dbReference type="InParanoid" id="D2VJ22"/>
<feature type="transmembrane region" description="Helical" evidence="5">
    <location>
        <begin position="286"/>
        <end position="303"/>
    </location>
</feature>
<evidence type="ECO:0000256" key="5">
    <source>
        <dbReference type="SAM" id="Phobius"/>
    </source>
</evidence>
<evidence type="ECO:0000313" key="6">
    <source>
        <dbReference type="EMBL" id="EFC43199.1"/>
    </source>
</evidence>
<evidence type="ECO:0000256" key="2">
    <source>
        <dbReference type="ARBA" id="ARBA00022692"/>
    </source>
</evidence>
<dbReference type="RefSeq" id="XP_002675943.1">
    <property type="nucleotide sequence ID" value="XM_002675897.1"/>
</dbReference>
<keyword evidence="2 5" id="KW-0812">Transmembrane</keyword>
<evidence type="ECO:0000313" key="7">
    <source>
        <dbReference type="Proteomes" id="UP000006671"/>
    </source>
</evidence>
<feature type="transmembrane region" description="Helical" evidence="5">
    <location>
        <begin position="344"/>
        <end position="361"/>
    </location>
</feature>
<feature type="transmembrane region" description="Helical" evidence="5">
    <location>
        <begin position="381"/>
        <end position="414"/>
    </location>
</feature>
<dbReference type="GO" id="GO:0005310">
    <property type="term" value="F:dicarboxylic acid transmembrane transporter activity"/>
    <property type="evidence" value="ECO:0007669"/>
    <property type="project" value="UniProtKB-ARBA"/>
</dbReference>
<proteinExistence type="predicted"/>
<dbReference type="GeneID" id="8853188"/>
<feature type="transmembrane region" description="Helical" evidence="5">
    <location>
        <begin position="182"/>
        <end position="206"/>
    </location>
</feature>
<reference evidence="6 7" key="1">
    <citation type="journal article" date="2010" name="Cell">
        <title>The genome of Naegleria gruberi illuminates early eukaryotic versatility.</title>
        <authorList>
            <person name="Fritz-Laylin L.K."/>
            <person name="Prochnik S.E."/>
            <person name="Ginger M.L."/>
            <person name="Dacks J.B."/>
            <person name="Carpenter M.L."/>
            <person name="Field M.C."/>
            <person name="Kuo A."/>
            <person name="Paredez A."/>
            <person name="Chapman J."/>
            <person name="Pham J."/>
            <person name="Shu S."/>
            <person name="Neupane R."/>
            <person name="Cipriano M."/>
            <person name="Mancuso J."/>
            <person name="Tu H."/>
            <person name="Salamov A."/>
            <person name="Lindquist E."/>
            <person name="Shapiro H."/>
            <person name="Lucas S."/>
            <person name="Grigoriev I.V."/>
            <person name="Cande W.Z."/>
            <person name="Fulton C."/>
            <person name="Rokhsar D.S."/>
            <person name="Dawson S.C."/>
        </authorList>
    </citation>
    <scope>NUCLEOTIDE SEQUENCE [LARGE SCALE GENOMIC DNA]</scope>
    <source>
        <strain evidence="6 7">NEG-M</strain>
    </source>
</reference>
<evidence type="ECO:0000256" key="4">
    <source>
        <dbReference type="ARBA" id="ARBA00023136"/>
    </source>
</evidence>
<evidence type="ECO:0000256" key="3">
    <source>
        <dbReference type="ARBA" id="ARBA00022989"/>
    </source>
</evidence>